<keyword evidence="2" id="KW-1133">Transmembrane helix</keyword>
<accession>A0A428WDA8</accession>
<feature type="region of interest" description="Disordered" evidence="1">
    <location>
        <begin position="1"/>
        <end position="53"/>
    </location>
</feature>
<dbReference type="EMBL" id="QHHU01000036">
    <property type="protein sequence ID" value="RSM41052.1"/>
    <property type="molecule type" value="Genomic_DNA"/>
</dbReference>
<dbReference type="Proteomes" id="UP000286716">
    <property type="component" value="Unassembled WGS sequence"/>
</dbReference>
<dbReference type="OrthoDB" id="3633278at2"/>
<proteinExistence type="predicted"/>
<keyword evidence="2" id="KW-0812">Transmembrane</keyword>
<name>A0A428WDA8_AMYBA</name>
<keyword evidence="2" id="KW-0472">Membrane</keyword>
<reference evidence="3 4" key="1">
    <citation type="submission" date="2018-05" db="EMBL/GenBank/DDBJ databases">
        <title>Evolution of GPA BGCs.</title>
        <authorList>
            <person name="Waglechner N."/>
            <person name="Wright G.D."/>
        </authorList>
    </citation>
    <scope>NUCLEOTIDE SEQUENCE [LARGE SCALE GENOMIC DNA]</scope>
    <source>
        <strain evidence="3 4">DSM 5908</strain>
    </source>
</reference>
<gene>
    <name evidence="3" type="ORF">DMA12_25150</name>
</gene>
<feature type="compositionally biased region" description="Pro residues" evidence="1">
    <location>
        <begin position="28"/>
        <end position="53"/>
    </location>
</feature>
<evidence type="ECO:0000256" key="2">
    <source>
        <dbReference type="SAM" id="Phobius"/>
    </source>
</evidence>
<dbReference type="AlphaFoldDB" id="A0A428WDA8"/>
<sequence length="331" mass="34004">MTMPEDRPQQPAPEANPFGPPASGAALPPYPSAPYPSAQYPPAPYPTPPPLGLPPKKRGGLKLALRIGVPLVFLAVVVVIGLTSSTAKSSNVGDCLKGNTDNADSVTSVACGPEASYKIVGKVANQSQLALTVGGGCDQFPTATVAYWEGVKSSEGTLLCLEDVKNPGKGMPVVGDCVKGDLSDAAHTEKVPCGPEASYKVAGVEDGGALGGLTTAVCAKVPSAAASMEWKRQGSLSSKVLCLEDLKNPDNRKPAVGECMATGANDELHLAPCKKGAAKVLGQVDGLTKMDGLSKTVEEICKDFPGADQAASWSMKGSFAVTTYCMQSVKK</sequence>
<keyword evidence="4" id="KW-1185">Reference proteome</keyword>
<dbReference type="RefSeq" id="WP_020646653.1">
    <property type="nucleotide sequence ID" value="NZ_QHHU01000036.1"/>
</dbReference>
<protein>
    <submittedName>
        <fullName evidence="3">Uncharacterized protein</fullName>
    </submittedName>
</protein>
<evidence type="ECO:0000256" key="1">
    <source>
        <dbReference type="SAM" id="MobiDB-lite"/>
    </source>
</evidence>
<feature type="transmembrane region" description="Helical" evidence="2">
    <location>
        <begin position="63"/>
        <end position="82"/>
    </location>
</feature>
<evidence type="ECO:0000313" key="4">
    <source>
        <dbReference type="Proteomes" id="UP000286716"/>
    </source>
</evidence>
<comment type="caution">
    <text evidence="3">The sequence shown here is derived from an EMBL/GenBank/DDBJ whole genome shotgun (WGS) entry which is preliminary data.</text>
</comment>
<organism evidence="3 4">
    <name type="scientific">Amycolatopsis balhimycina DSM 5908</name>
    <dbReference type="NCBI Taxonomy" id="1081091"/>
    <lineage>
        <taxon>Bacteria</taxon>
        <taxon>Bacillati</taxon>
        <taxon>Actinomycetota</taxon>
        <taxon>Actinomycetes</taxon>
        <taxon>Pseudonocardiales</taxon>
        <taxon>Pseudonocardiaceae</taxon>
        <taxon>Amycolatopsis</taxon>
    </lineage>
</organism>
<evidence type="ECO:0000313" key="3">
    <source>
        <dbReference type="EMBL" id="RSM41052.1"/>
    </source>
</evidence>